<feature type="region of interest" description="Disordered" evidence="1">
    <location>
        <begin position="41"/>
        <end position="94"/>
    </location>
</feature>
<reference evidence="3 4" key="1">
    <citation type="journal article" date="2021" name="Nat. Commun.">
        <title>Reductive evolution and unique predatory mode in the CPR bacterium Vampirococcus lugosii.</title>
        <authorList>
            <person name="Moreira D."/>
            <person name="Zivanovic Y."/>
            <person name="Lopez-Archilla A.I."/>
            <person name="Iniesto M."/>
            <person name="Lopez-Garcia P."/>
        </authorList>
    </citation>
    <scope>NUCLEOTIDE SEQUENCE [LARGE SCALE GENOMIC DNA]</scope>
    <source>
        <strain evidence="3">Chiprana</strain>
    </source>
</reference>
<dbReference type="Proteomes" id="UP000680365">
    <property type="component" value="Unassembled WGS sequence"/>
</dbReference>
<feature type="compositionally biased region" description="Acidic residues" evidence="1">
    <location>
        <begin position="71"/>
        <end position="80"/>
    </location>
</feature>
<name>A0ABS5QM64_9BACT</name>
<protein>
    <recommendedName>
        <fullName evidence="5">DUF3160 domain-containing protein</fullName>
    </recommendedName>
</protein>
<comment type="caution">
    <text evidence="3">The sequence shown here is derived from an EMBL/GenBank/DDBJ whole genome shotgun (WGS) entry which is preliminary data.</text>
</comment>
<evidence type="ECO:0000256" key="2">
    <source>
        <dbReference type="SAM" id="SignalP"/>
    </source>
</evidence>
<proteinExistence type="predicted"/>
<dbReference type="EMBL" id="JAEDAM010000061">
    <property type="protein sequence ID" value="MBS8122257.1"/>
    <property type="molecule type" value="Genomic_DNA"/>
</dbReference>
<evidence type="ECO:0000256" key="1">
    <source>
        <dbReference type="SAM" id="MobiDB-lite"/>
    </source>
</evidence>
<sequence length="927" mass="108496">MKKIIILLILGLISLNLNGCIQENQEEEIGKIEKENFEVLNDKEGKNKEEGKFEEEKKNENLEEINKNEEDEKNIEEKEEVESGEKENQGAIRFENEKVYDPNKEINYSYTWQMEKPSIDEMNNFQSITKGFNEKWTKQYNPNEEVIDRLSNNEKCKEGVDFINIDNNNLIKTVSWEDFSAGKDIELSDHYEGNGYFFYKYGFSTQPNSLNLSGNLLEFFKQRGWVLLDPQWQYINYEGDGDSPIDSFNFNEEWVAYLNYIGGQTQEYRRYPYNTLFVTSDLLLHMYYTLFSDNLKYYEQAFMRKNISEIANVFYDKFLNLYQNEDNEELKLHYEFLLGYWAIASSLLIDESELLLPRDHEGQSKELKDDNKMSSIILNSFEEKISILPEDVQDMLNLHMKEIIKSETQKANDIFLKHYYPSLFTDHNIEIIQDYTQFQPRSHYTTNSLLKTYFMGMKFLMRQKMYFLDQDLSKTALIQANNIDDDEKNKFMEMNEFVRKLIGEDDDVNINDLAGFIEKNNFKSDLDIINNFDENIHTELKNLKQQSIISTSYNTEKFGAITEEQAHSDTVGFVFFGEKATIDAWLHDQLTAGSAEKESIIKTPIVSSSAIAHILAQNDLAGSFAGEFLKNMLDENYVDNYFELAQDLQEQVKHYSFKDNIYNKWLDTLNYLFIKDENSPYFVKDELYQQKNLITYLGSYMELKHATLLYVKQVYAELGGGGLGGCKLDIQPPSLPVPKGYIEPNIDLIDRLISLSKDTKEFYDQDDKFDYFIEYLEFVRGIAVSQTKNEKISDEDFEKLRLYYIKLKEILIPNVYVGLPLQKEQRGSIIADIFTSGEYGALYNAIGRPQLILLMINDINGPRIVVGPVYTPYEFYGEEHIGQYVDYSGRLTDENWQNSYDQLSDEDKNLLRSLPFQDLYEKINKGN</sequence>
<feature type="signal peptide" evidence="2">
    <location>
        <begin position="1"/>
        <end position="19"/>
    </location>
</feature>
<feature type="compositionally biased region" description="Basic and acidic residues" evidence="1">
    <location>
        <begin position="81"/>
        <end position="94"/>
    </location>
</feature>
<organism evidence="3 4">
    <name type="scientific">Candidatus Vampirococcus lugosii</name>
    <dbReference type="NCBI Taxonomy" id="2789015"/>
    <lineage>
        <taxon>Bacteria</taxon>
        <taxon>Candidatus Absconditibacteriota</taxon>
        <taxon>Vampirococcus</taxon>
    </lineage>
</organism>
<dbReference type="RefSeq" id="WP_213349658.1">
    <property type="nucleotide sequence ID" value="NZ_JAEDAM010000061.1"/>
</dbReference>
<evidence type="ECO:0000313" key="4">
    <source>
        <dbReference type="Proteomes" id="UP000680365"/>
    </source>
</evidence>
<accession>A0ABS5QM64</accession>
<keyword evidence="2" id="KW-0732">Signal</keyword>
<dbReference type="SMART" id="SM01325">
    <property type="entry name" value="DUF3160"/>
    <property type="match status" value="1"/>
</dbReference>
<evidence type="ECO:0008006" key="5">
    <source>
        <dbReference type="Google" id="ProtNLM"/>
    </source>
</evidence>
<feature type="chain" id="PRO_5046937386" description="DUF3160 domain-containing protein" evidence="2">
    <location>
        <begin position="20"/>
        <end position="927"/>
    </location>
</feature>
<evidence type="ECO:0000313" key="3">
    <source>
        <dbReference type="EMBL" id="MBS8122257.1"/>
    </source>
</evidence>
<gene>
    <name evidence="3" type="ORF">VAMP_231n81</name>
</gene>
<feature type="compositionally biased region" description="Basic and acidic residues" evidence="1">
    <location>
        <begin position="41"/>
        <end position="70"/>
    </location>
</feature>
<dbReference type="InterPro" id="IPR022601">
    <property type="entry name" value="DUF3160"/>
</dbReference>
<keyword evidence="4" id="KW-1185">Reference proteome</keyword>
<dbReference type="Pfam" id="PF11369">
    <property type="entry name" value="DUF3160"/>
    <property type="match status" value="1"/>
</dbReference>